<dbReference type="SUPFAM" id="SSF54593">
    <property type="entry name" value="Glyoxalase/Bleomycin resistance protein/Dihydroxybiphenyl dioxygenase"/>
    <property type="match status" value="1"/>
</dbReference>
<sequence length="489" mass="53989">MTNSSQKRLWIDTDITIGDKASPLSYCDVDDGYALGVLFRSPEVLISGISSTLGNTQDIAESTAKAQQFVTRFGATSLQVFAGSPEPLSNDAPITSTQVAAVNALAAALEEGPMTVLAIGALTNIAMLALLRPDLVANITELVIVAGRQSQQEHFISGHHQPKPFRDLNFEADTLAFEVLAKHQVAFTMVPFAACKDVWVKPHDIARLELANRLGRYLASHSLGWLAEWELVFGANGFNPFDMVAAAYVINPEWFSVKEWPYEVQFGPSDTSKGEDKAYLICNAQVQSKTNAKYCVESTPAVQSTCMERLCRHEIAPFVLGLSHINVIVEDVDIAADFYQRVLGFERAIDHDGSAMDYRGVTMAAFAVDAGLPQDQVNVDVLFVKHPEAGIFLELMRYHAPHGTEQLPKQPKTYDLGGPRHIALEVSNCNAVFRYLKDQEGVTMINPDKDYHPVKLDGFPISFFYWIDKYGIQWEMEEGRQVGAARGIV</sequence>
<protein>
    <submittedName>
        <fullName evidence="5">Nucleoside hydrolase</fullName>
    </submittedName>
</protein>
<dbReference type="GO" id="GO:0005829">
    <property type="term" value="C:cytosol"/>
    <property type="evidence" value="ECO:0007669"/>
    <property type="project" value="TreeGrafter"/>
</dbReference>
<dbReference type="EMBL" id="QZCH01000004">
    <property type="protein sequence ID" value="RJG49526.1"/>
    <property type="molecule type" value="Genomic_DNA"/>
</dbReference>
<keyword evidence="6" id="KW-1185">Reference proteome</keyword>
<dbReference type="AlphaFoldDB" id="A0A418YHE1"/>
<dbReference type="Gene3D" id="3.90.245.10">
    <property type="entry name" value="Ribonucleoside hydrolase-like"/>
    <property type="match status" value="1"/>
</dbReference>
<dbReference type="GO" id="GO:0004462">
    <property type="term" value="F:lactoylglutathione lyase activity"/>
    <property type="evidence" value="ECO:0007669"/>
    <property type="project" value="InterPro"/>
</dbReference>
<evidence type="ECO:0000256" key="1">
    <source>
        <dbReference type="ARBA" id="ARBA00022723"/>
    </source>
</evidence>
<evidence type="ECO:0000256" key="2">
    <source>
        <dbReference type="ARBA" id="ARBA00022801"/>
    </source>
</evidence>
<dbReference type="Pfam" id="PF01156">
    <property type="entry name" value="IU_nuc_hydro"/>
    <property type="match status" value="1"/>
</dbReference>
<dbReference type="SUPFAM" id="SSF53590">
    <property type="entry name" value="Nucleoside hydrolase"/>
    <property type="match status" value="1"/>
</dbReference>
<dbReference type="InterPro" id="IPR036452">
    <property type="entry name" value="Ribo_hydro-like"/>
</dbReference>
<dbReference type="PROSITE" id="PS00934">
    <property type="entry name" value="GLYOXALASE_I_1"/>
    <property type="match status" value="1"/>
</dbReference>
<dbReference type="InterPro" id="IPR037523">
    <property type="entry name" value="VOC_core"/>
</dbReference>
<dbReference type="InterPro" id="IPR018146">
    <property type="entry name" value="Glyoxalase_1_CS"/>
</dbReference>
<dbReference type="Pfam" id="PF13669">
    <property type="entry name" value="Glyoxalase_4"/>
    <property type="match status" value="1"/>
</dbReference>
<dbReference type="PROSITE" id="PS51819">
    <property type="entry name" value="VOC"/>
    <property type="match status" value="1"/>
</dbReference>
<evidence type="ECO:0000256" key="3">
    <source>
        <dbReference type="ARBA" id="ARBA00023295"/>
    </source>
</evidence>
<name>A0A418YHE1_9GAMM</name>
<evidence type="ECO:0000259" key="4">
    <source>
        <dbReference type="PROSITE" id="PS51819"/>
    </source>
</evidence>
<dbReference type="PANTHER" id="PTHR12304:SF4">
    <property type="entry name" value="URIDINE NUCLEOSIDASE"/>
    <property type="match status" value="1"/>
</dbReference>
<feature type="domain" description="VOC" evidence="4">
    <location>
        <begin position="321"/>
        <end position="479"/>
    </location>
</feature>
<dbReference type="InterPro" id="IPR023186">
    <property type="entry name" value="IUNH"/>
</dbReference>
<dbReference type="GO" id="GO:0008477">
    <property type="term" value="F:purine nucleosidase activity"/>
    <property type="evidence" value="ECO:0007669"/>
    <property type="project" value="TreeGrafter"/>
</dbReference>
<dbReference type="OrthoDB" id="9797882at2"/>
<dbReference type="Gene3D" id="3.10.180.10">
    <property type="entry name" value="2,3-Dihydroxybiphenyl 1,2-Dioxygenase, domain 1"/>
    <property type="match status" value="1"/>
</dbReference>
<reference evidence="5 6" key="2">
    <citation type="submission" date="2019-01" db="EMBL/GenBank/DDBJ databases">
        <title>Motilimonas pumilus sp. nov., isolated from the gut of sea cucumber (Apostichopus japonicus).</title>
        <authorList>
            <person name="Wang F.-Q."/>
            <person name="Ren L.-H."/>
            <person name="Lin Y.-W."/>
            <person name="Sun G.-H."/>
            <person name="Du Z.-J."/>
            <person name="Zhao J.-X."/>
            <person name="Liu X.-J."/>
            <person name="Liu L.-J."/>
        </authorList>
    </citation>
    <scope>NUCLEOTIDE SEQUENCE [LARGE SCALE GENOMIC DNA]</scope>
    <source>
        <strain evidence="5 6">PLHSC7-2</strain>
    </source>
</reference>
<gene>
    <name evidence="5" type="ORF">D1Z90_06095</name>
</gene>
<dbReference type="InterPro" id="IPR001910">
    <property type="entry name" value="Inosine/uridine_hydrolase_dom"/>
</dbReference>
<dbReference type="Proteomes" id="UP000283255">
    <property type="component" value="Unassembled WGS sequence"/>
</dbReference>
<dbReference type="InterPro" id="IPR029068">
    <property type="entry name" value="Glyas_Bleomycin-R_OHBP_Dase"/>
</dbReference>
<accession>A0A418YHE1</accession>
<dbReference type="GO" id="GO:0006152">
    <property type="term" value="P:purine nucleoside catabolic process"/>
    <property type="evidence" value="ECO:0007669"/>
    <property type="project" value="TreeGrafter"/>
</dbReference>
<keyword evidence="3" id="KW-0326">Glycosidase</keyword>
<keyword evidence="2 5" id="KW-0378">Hydrolase</keyword>
<dbReference type="GO" id="GO:0046872">
    <property type="term" value="F:metal ion binding"/>
    <property type="evidence" value="ECO:0007669"/>
    <property type="project" value="UniProtKB-KW"/>
</dbReference>
<comment type="caution">
    <text evidence="5">The sequence shown here is derived from an EMBL/GenBank/DDBJ whole genome shotgun (WGS) entry which is preliminary data.</text>
</comment>
<reference evidence="5 6" key="1">
    <citation type="submission" date="2018-09" db="EMBL/GenBank/DDBJ databases">
        <authorList>
            <person name="Wang F."/>
        </authorList>
    </citation>
    <scope>NUCLEOTIDE SEQUENCE [LARGE SCALE GENOMIC DNA]</scope>
    <source>
        <strain evidence="5 6">PLHSC7-2</strain>
    </source>
</reference>
<organism evidence="5 6">
    <name type="scientific">Motilimonas pumila</name>
    <dbReference type="NCBI Taxonomy" id="2303987"/>
    <lineage>
        <taxon>Bacteria</taxon>
        <taxon>Pseudomonadati</taxon>
        <taxon>Pseudomonadota</taxon>
        <taxon>Gammaproteobacteria</taxon>
        <taxon>Alteromonadales</taxon>
        <taxon>Alteromonadales genera incertae sedis</taxon>
        <taxon>Motilimonas</taxon>
    </lineage>
</organism>
<keyword evidence="1" id="KW-0479">Metal-binding</keyword>
<dbReference type="PANTHER" id="PTHR12304">
    <property type="entry name" value="INOSINE-URIDINE PREFERRING NUCLEOSIDE HYDROLASE"/>
    <property type="match status" value="1"/>
</dbReference>
<evidence type="ECO:0000313" key="5">
    <source>
        <dbReference type="EMBL" id="RJG49526.1"/>
    </source>
</evidence>
<dbReference type="RefSeq" id="WP_119909861.1">
    <property type="nucleotide sequence ID" value="NZ_QZCH01000004.1"/>
</dbReference>
<proteinExistence type="predicted"/>
<evidence type="ECO:0000313" key="6">
    <source>
        <dbReference type="Proteomes" id="UP000283255"/>
    </source>
</evidence>